<dbReference type="GO" id="GO:0005525">
    <property type="term" value="F:GTP binding"/>
    <property type="evidence" value="ECO:0007669"/>
    <property type="project" value="UniProtKB-KW"/>
</dbReference>
<organism evidence="4">
    <name type="scientific">marine metagenome</name>
    <dbReference type="NCBI Taxonomy" id="408172"/>
    <lineage>
        <taxon>unclassified sequences</taxon>
        <taxon>metagenomes</taxon>
        <taxon>ecological metagenomes</taxon>
    </lineage>
</organism>
<dbReference type="Gene3D" id="2.70.210.12">
    <property type="entry name" value="GTP1/OBG domain"/>
    <property type="match status" value="1"/>
</dbReference>
<dbReference type="FunFam" id="2.70.210.12:FF:000001">
    <property type="entry name" value="GTPase Obg"/>
    <property type="match status" value="1"/>
</dbReference>
<dbReference type="SUPFAM" id="SSF82051">
    <property type="entry name" value="Obg GTP-binding protein N-terminal domain"/>
    <property type="match status" value="1"/>
</dbReference>
<keyword evidence="1" id="KW-0547">Nucleotide-binding</keyword>
<keyword evidence="2" id="KW-0342">GTP-binding</keyword>
<name>A0A382QJ62_9ZZZZ</name>
<dbReference type="GO" id="GO:0003924">
    <property type="term" value="F:GTPase activity"/>
    <property type="evidence" value="ECO:0007669"/>
    <property type="project" value="InterPro"/>
</dbReference>
<feature type="domain" description="Obg" evidence="3">
    <location>
        <begin position="1"/>
        <end position="142"/>
    </location>
</feature>
<protein>
    <recommendedName>
        <fullName evidence="3">Obg domain-containing protein</fullName>
    </recommendedName>
</protein>
<dbReference type="PROSITE" id="PS51883">
    <property type="entry name" value="OBG"/>
    <property type="match status" value="1"/>
</dbReference>
<gene>
    <name evidence="4" type="ORF">METZ01_LOCUS338428</name>
</gene>
<evidence type="ECO:0000259" key="3">
    <source>
        <dbReference type="PROSITE" id="PS51883"/>
    </source>
</evidence>
<sequence>MKDKIKLLILAGSGGDGAISGVRKKFIPRGGPDGGDGGNGGSIYIIGDRNTTSLINYNHIRNINANNGYEGSSGNKKGKKGKDKYIAVPFGTKVLKIENKEKKLLFEILDNQKKLIAKGGMGGKGNSGKANSVVQYPLLAEK</sequence>
<dbReference type="EMBL" id="UINC01114922">
    <property type="protein sequence ID" value="SVC85574.1"/>
    <property type="molecule type" value="Genomic_DNA"/>
</dbReference>
<feature type="non-terminal residue" evidence="4">
    <location>
        <position position="142"/>
    </location>
</feature>
<dbReference type="PANTHER" id="PTHR11702">
    <property type="entry name" value="DEVELOPMENTALLY REGULATED GTP-BINDING PROTEIN-RELATED"/>
    <property type="match status" value="1"/>
</dbReference>
<dbReference type="InterPro" id="IPR006169">
    <property type="entry name" value="GTP1_OBG_dom"/>
</dbReference>
<proteinExistence type="predicted"/>
<dbReference type="InterPro" id="IPR036726">
    <property type="entry name" value="GTP1_OBG_dom_sf"/>
</dbReference>
<reference evidence="4" key="1">
    <citation type="submission" date="2018-05" db="EMBL/GenBank/DDBJ databases">
        <authorList>
            <person name="Lanie J.A."/>
            <person name="Ng W.-L."/>
            <person name="Kazmierczak K.M."/>
            <person name="Andrzejewski T.M."/>
            <person name="Davidsen T.M."/>
            <person name="Wayne K.J."/>
            <person name="Tettelin H."/>
            <person name="Glass J.I."/>
            <person name="Rusch D."/>
            <person name="Podicherti R."/>
            <person name="Tsui H.-C.T."/>
            <person name="Winkler M.E."/>
        </authorList>
    </citation>
    <scope>NUCLEOTIDE SEQUENCE</scope>
</reference>
<dbReference type="PANTHER" id="PTHR11702:SF31">
    <property type="entry name" value="MITOCHONDRIAL RIBOSOME-ASSOCIATED GTPASE 2"/>
    <property type="match status" value="1"/>
</dbReference>
<dbReference type="InterPro" id="IPR045086">
    <property type="entry name" value="OBG_GTPase"/>
</dbReference>
<accession>A0A382QJ62</accession>
<evidence type="ECO:0000313" key="4">
    <source>
        <dbReference type="EMBL" id="SVC85574.1"/>
    </source>
</evidence>
<dbReference type="Pfam" id="PF01018">
    <property type="entry name" value="GTP1_OBG"/>
    <property type="match status" value="1"/>
</dbReference>
<evidence type="ECO:0000256" key="2">
    <source>
        <dbReference type="ARBA" id="ARBA00023134"/>
    </source>
</evidence>
<evidence type="ECO:0000256" key="1">
    <source>
        <dbReference type="ARBA" id="ARBA00022741"/>
    </source>
</evidence>
<dbReference type="AlphaFoldDB" id="A0A382QJ62"/>